<reference evidence="1 2" key="1">
    <citation type="journal article" date="2020" name="ISME J.">
        <title>Uncovering the hidden diversity of litter-decomposition mechanisms in mushroom-forming fungi.</title>
        <authorList>
            <person name="Floudas D."/>
            <person name="Bentzer J."/>
            <person name="Ahren D."/>
            <person name="Johansson T."/>
            <person name="Persson P."/>
            <person name="Tunlid A."/>
        </authorList>
    </citation>
    <scope>NUCLEOTIDE SEQUENCE [LARGE SCALE GENOMIC DNA]</scope>
    <source>
        <strain evidence="1 2">CBS 406.79</strain>
    </source>
</reference>
<dbReference type="OrthoDB" id="3188871at2759"/>
<evidence type="ECO:0000313" key="2">
    <source>
        <dbReference type="Proteomes" id="UP000518752"/>
    </source>
</evidence>
<protein>
    <submittedName>
        <fullName evidence="1">Uncharacterized protein</fullName>
    </submittedName>
</protein>
<accession>A0A8H5CR53</accession>
<name>A0A8H5CR53_9AGAR</name>
<dbReference type="AlphaFoldDB" id="A0A8H5CR53"/>
<dbReference type="EMBL" id="JAACJN010000384">
    <property type="protein sequence ID" value="KAF5345127.1"/>
    <property type="molecule type" value="Genomic_DNA"/>
</dbReference>
<organism evidence="1 2">
    <name type="scientific">Collybiopsis confluens</name>
    <dbReference type="NCBI Taxonomy" id="2823264"/>
    <lineage>
        <taxon>Eukaryota</taxon>
        <taxon>Fungi</taxon>
        <taxon>Dikarya</taxon>
        <taxon>Basidiomycota</taxon>
        <taxon>Agaricomycotina</taxon>
        <taxon>Agaricomycetes</taxon>
        <taxon>Agaricomycetidae</taxon>
        <taxon>Agaricales</taxon>
        <taxon>Marasmiineae</taxon>
        <taxon>Omphalotaceae</taxon>
        <taxon>Collybiopsis</taxon>
    </lineage>
</organism>
<evidence type="ECO:0000313" key="1">
    <source>
        <dbReference type="EMBL" id="KAF5345127.1"/>
    </source>
</evidence>
<gene>
    <name evidence="1" type="ORF">D9757_013872</name>
</gene>
<keyword evidence="2" id="KW-1185">Reference proteome</keyword>
<dbReference type="Proteomes" id="UP000518752">
    <property type="component" value="Unassembled WGS sequence"/>
</dbReference>
<comment type="caution">
    <text evidence="1">The sequence shown here is derived from an EMBL/GenBank/DDBJ whole genome shotgun (WGS) entry which is preliminary data.</text>
</comment>
<sequence>MAIVLPQLGPWAKSHLQSIIQATNQTDFDAAFDAFVAKEVHVTFNGENISRDEYKKRLRAEAFDEAGAVVTFNGVTTVPGKDESLGGATSSFIGEAGIFYTAIIAEAIVVQGASVESKITSSINISVKNDPSVPKPPAGIRGFYDPRRVFTLNQVSTDAPADSST</sequence>
<proteinExistence type="predicted"/>